<comment type="catalytic activity">
    <reaction evidence="5">
        <text>L-glutamate + NH4(+) + ATP = L-glutamine + ADP + phosphate + H(+)</text>
        <dbReference type="Rhea" id="RHEA:16169"/>
        <dbReference type="ChEBI" id="CHEBI:15378"/>
        <dbReference type="ChEBI" id="CHEBI:28938"/>
        <dbReference type="ChEBI" id="CHEBI:29985"/>
        <dbReference type="ChEBI" id="CHEBI:30616"/>
        <dbReference type="ChEBI" id="CHEBI:43474"/>
        <dbReference type="ChEBI" id="CHEBI:58359"/>
        <dbReference type="ChEBI" id="CHEBI:456216"/>
        <dbReference type="EC" id="6.3.1.2"/>
    </reaction>
</comment>
<comment type="caution">
    <text evidence="9">The sequence shown here is derived from an EMBL/GenBank/DDBJ whole genome shotgun (WGS) entry which is preliminary data.</text>
</comment>
<dbReference type="PANTHER" id="PTHR43407:SF2">
    <property type="entry name" value="GLUTAMINE SYNTHETASE"/>
    <property type="match status" value="1"/>
</dbReference>
<dbReference type="Pfam" id="PF00120">
    <property type="entry name" value="Gln-synt_C"/>
    <property type="match status" value="1"/>
</dbReference>
<evidence type="ECO:0000256" key="4">
    <source>
        <dbReference type="ARBA" id="ARBA00030668"/>
    </source>
</evidence>
<protein>
    <recommendedName>
        <fullName evidence="3">Glutamine synthetase</fullName>
        <ecNumber evidence="2">6.3.1.2</ecNumber>
    </recommendedName>
    <alternativeName>
        <fullName evidence="4">Glutamate--ammonia ligase</fullName>
    </alternativeName>
</protein>
<reference evidence="9 10" key="1">
    <citation type="submission" date="2023-03" db="EMBL/GenBank/DDBJ databases">
        <title>Classification of Bisgaard taxon 6 and taxon 10 as Exercitatus varius gen. nov., spec. nov.</title>
        <authorList>
            <person name="Christensen H."/>
        </authorList>
    </citation>
    <scope>NUCLEOTIDE SEQUENCE [LARGE SCALE GENOMIC DNA]</scope>
    <source>
        <strain evidence="9 10">23350_01</strain>
    </source>
</reference>
<dbReference type="PANTHER" id="PTHR43407">
    <property type="entry name" value="GLUTAMINE SYNTHETASE"/>
    <property type="match status" value="1"/>
</dbReference>
<organism evidence="9 10">
    <name type="scientific">Exercitatus varius</name>
    <dbReference type="NCBI Taxonomy" id="67857"/>
    <lineage>
        <taxon>Bacteria</taxon>
        <taxon>Pseudomonadati</taxon>
        <taxon>Pseudomonadota</taxon>
        <taxon>Gammaproteobacteria</taxon>
        <taxon>Pasteurellales</taxon>
        <taxon>Pasteurellaceae</taxon>
        <taxon>Exercitatus</taxon>
    </lineage>
</organism>
<sequence length="124" mass="13649">RIPAVTSPKAIRVEARFPDPAANPYLAFAALLMAGLDGVVNKIHPGDAMDKNLYDLPPEELKEIPAVAASLEEALSSLETDFEFLTKGGVFTKDFIEAFIGIKRKEVARVNMTPHPVEFELYYA</sequence>
<dbReference type="InterPro" id="IPR008146">
    <property type="entry name" value="Gln_synth_cat_dom"/>
</dbReference>
<evidence type="ECO:0000256" key="2">
    <source>
        <dbReference type="ARBA" id="ARBA00012937"/>
    </source>
</evidence>
<gene>
    <name evidence="9" type="primary">glnA</name>
    <name evidence="9" type="ORF">P7M32_04320</name>
</gene>
<feature type="domain" description="GS catalytic" evidence="8">
    <location>
        <begin position="1"/>
        <end position="124"/>
    </location>
</feature>
<evidence type="ECO:0000256" key="6">
    <source>
        <dbReference type="PROSITE-ProRule" id="PRU01331"/>
    </source>
</evidence>
<evidence type="ECO:0000256" key="5">
    <source>
        <dbReference type="ARBA" id="ARBA00049436"/>
    </source>
</evidence>
<dbReference type="EMBL" id="JARQTX010000005">
    <property type="protein sequence ID" value="MDG2945656.1"/>
    <property type="molecule type" value="Genomic_DNA"/>
</dbReference>
<dbReference type="InterPro" id="IPR014746">
    <property type="entry name" value="Gln_synth/guanido_kin_cat_dom"/>
</dbReference>
<keyword evidence="10" id="KW-1185">Reference proteome</keyword>
<dbReference type="GO" id="GO:0004356">
    <property type="term" value="F:glutamine synthetase activity"/>
    <property type="evidence" value="ECO:0007669"/>
    <property type="project" value="UniProtKB-EC"/>
</dbReference>
<dbReference type="PROSITE" id="PS00182">
    <property type="entry name" value="GLNA_ADENYLATION"/>
    <property type="match status" value="1"/>
</dbReference>
<evidence type="ECO:0000313" key="10">
    <source>
        <dbReference type="Proteomes" id="UP001216057"/>
    </source>
</evidence>
<comment type="similarity">
    <text evidence="1 6 7">Belongs to the glutamine synthetase family.</text>
</comment>
<dbReference type="EC" id="6.3.1.2" evidence="2"/>
<name>A0ABT6EQ54_9PAST</name>
<evidence type="ECO:0000256" key="3">
    <source>
        <dbReference type="ARBA" id="ARBA00021364"/>
    </source>
</evidence>
<dbReference type="PROSITE" id="PS51987">
    <property type="entry name" value="GS_CATALYTIC"/>
    <property type="match status" value="1"/>
</dbReference>
<evidence type="ECO:0000256" key="7">
    <source>
        <dbReference type="RuleBase" id="RU000384"/>
    </source>
</evidence>
<dbReference type="Proteomes" id="UP001216057">
    <property type="component" value="Unassembled WGS sequence"/>
</dbReference>
<dbReference type="Gene3D" id="3.30.590.10">
    <property type="entry name" value="Glutamine synthetase/guanido kinase, catalytic domain"/>
    <property type="match status" value="1"/>
</dbReference>
<dbReference type="SUPFAM" id="SSF55931">
    <property type="entry name" value="Glutamine synthetase/guanido kinase"/>
    <property type="match status" value="1"/>
</dbReference>
<accession>A0ABT6EQ54</accession>
<keyword evidence="9" id="KW-0436">Ligase</keyword>
<evidence type="ECO:0000256" key="1">
    <source>
        <dbReference type="ARBA" id="ARBA00009897"/>
    </source>
</evidence>
<proteinExistence type="inferred from homology"/>
<dbReference type="InterPro" id="IPR001637">
    <property type="entry name" value="Gln_synth_I_adenylation_site"/>
</dbReference>
<evidence type="ECO:0000313" key="9">
    <source>
        <dbReference type="EMBL" id="MDG2945656.1"/>
    </source>
</evidence>
<evidence type="ECO:0000259" key="8">
    <source>
        <dbReference type="PROSITE" id="PS51987"/>
    </source>
</evidence>
<feature type="non-terminal residue" evidence="9">
    <location>
        <position position="1"/>
    </location>
</feature>